<dbReference type="InterPro" id="IPR012340">
    <property type="entry name" value="NA-bd_OB-fold"/>
</dbReference>
<proteinExistence type="predicted"/>
<evidence type="ECO:0000256" key="1">
    <source>
        <dbReference type="SAM" id="Phobius"/>
    </source>
</evidence>
<dbReference type="OrthoDB" id="662536at2"/>
<dbReference type="EMBL" id="FWXS01000005">
    <property type="protein sequence ID" value="SMC68045.1"/>
    <property type="molecule type" value="Genomic_DNA"/>
</dbReference>
<evidence type="ECO:0008006" key="4">
    <source>
        <dbReference type="Google" id="ProtNLM"/>
    </source>
</evidence>
<name>A0A1W2B4Y1_9FLAO</name>
<feature type="transmembrane region" description="Helical" evidence="1">
    <location>
        <begin position="77"/>
        <end position="101"/>
    </location>
</feature>
<feature type="transmembrane region" description="Helical" evidence="1">
    <location>
        <begin position="54"/>
        <end position="71"/>
    </location>
</feature>
<dbReference type="AlphaFoldDB" id="A0A1W2B4Y1"/>
<dbReference type="Proteomes" id="UP000192393">
    <property type="component" value="Unassembled WGS sequence"/>
</dbReference>
<reference evidence="2 3" key="1">
    <citation type="submission" date="2017-04" db="EMBL/GenBank/DDBJ databases">
        <authorList>
            <person name="Afonso C.L."/>
            <person name="Miller P.J."/>
            <person name="Scott M.A."/>
            <person name="Spackman E."/>
            <person name="Goraichik I."/>
            <person name="Dimitrov K.M."/>
            <person name="Suarez D.L."/>
            <person name="Swayne D.E."/>
        </authorList>
    </citation>
    <scope>NUCLEOTIDE SEQUENCE [LARGE SCALE GENOMIC DNA]</scope>
    <source>
        <strain evidence="2 3">CGMCC 1.12708</strain>
    </source>
</reference>
<protein>
    <recommendedName>
        <fullName evidence="4">NfeD-like C-terminal, partner-binding</fullName>
    </recommendedName>
</protein>
<keyword evidence="1" id="KW-0472">Membrane</keyword>
<gene>
    <name evidence="2" type="ORF">SAMN06296427_105276</name>
</gene>
<sequence length="180" mass="20520">MLEWFNTLTWSEQLFWIIAVVSTVVFLIVLIGNRLRIKTIPDLNSGFQFFKLKNCLAFFTIFGWVGIASLYQGFDLIFTLIISFISGIVMMFVMTSLFYYVKKMTEGGTLEYKNDLNSKGEVFIEVGKLRTRVGKVKIKVQGTVKEVEALTDFEHDIKTGTLIQVVSVNENGILIIKPLQ</sequence>
<feature type="transmembrane region" description="Helical" evidence="1">
    <location>
        <begin position="14"/>
        <end position="33"/>
    </location>
</feature>
<keyword evidence="1" id="KW-0812">Transmembrane</keyword>
<evidence type="ECO:0000313" key="2">
    <source>
        <dbReference type="EMBL" id="SMC68045.1"/>
    </source>
</evidence>
<organism evidence="2 3">
    <name type="scientific">Moheibacter sediminis</name>
    <dbReference type="NCBI Taxonomy" id="1434700"/>
    <lineage>
        <taxon>Bacteria</taxon>
        <taxon>Pseudomonadati</taxon>
        <taxon>Bacteroidota</taxon>
        <taxon>Flavobacteriia</taxon>
        <taxon>Flavobacteriales</taxon>
        <taxon>Weeksellaceae</taxon>
        <taxon>Moheibacter</taxon>
    </lineage>
</organism>
<dbReference type="STRING" id="1434700.SAMN06296427_105276"/>
<evidence type="ECO:0000313" key="3">
    <source>
        <dbReference type="Proteomes" id="UP000192393"/>
    </source>
</evidence>
<keyword evidence="3" id="KW-1185">Reference proteome</keyword>
<accession>A0A1W2B4Y1</accession>
<keyword evidence="1" id="KW-1133">Transmembrane helix</keyword>
<dbReference type="Gene3D" id="2.40.50.140">
    <property type="entry name" value="Nucleic acid-binding proteins"/>
    <property type="match status" value="1"/>
</dbReference>
<dbReference type="RefSeq" id="WP_084017472.1">
    <property type="nucleotide sequence ID" value="NZ_FWXS01000005.1"/>
</dbReference>